<feature type="domain" description="Condensation" evidence="2">
    <location>
        <begin position="142"/>
        <end position="439"/>
    </location>
</feature>
<dbReference type="SUPFAM" id="SSF52777">
    <property type="entry name" value="CoA-dependent acyltransferases"/>
    <property type="match status" value="2"/>
</dbReference>
<gene>
    <name evidence="3" type="ORF">DDE83_008176</name>
</gene>
<evidence type="ECO:0000313" key="4">
    <source>
        <dbReference type="Proteomes" id="UP000249619"/>
    </source>
</evidence>
<dbReference type="STRING" id="183478.A0A364MTZ1"/>
<dbReference type="GO" id="GO:0044550">
    <property type="term" value="P:secondary metabolite biosynthetic process"/>
    <property type="evidence" value="ECO:0007669"/>
    <property type="project" value="TreeGrafter"/>
</dbReference>
<comment type="caution">
    <text evidence="3">The sequence shown here is derived from an EMBL/GenBank/DDBJ whole genome shotgun (WGS) entry which is preliminary data.</text>
</comment>
<dbReference type="GO" id="GO:0043041">
    <property type="term" value="P:amino acid activation for nonribosomal peptide biosynthetic process"/>
    <property type="evidence" value="ECO:0007669"/>
    <property type="project" value="TreeGrafter"/>
</dbReference>
<dbReference type="InterPro" id="IPR023213">
    <property type="entry name" value="CAT-like_dom_sf"/>
</dbReference>
<protein>
    <submittedName>
        <fullName evidence="3">Nonribosomal peptide synthase</fullName>
    </submittedName>
</protein>
<dbReference type="SUPFAM" id="SSF53098">
    <property type="entry name" value="Ribonuclease H-like"/>
    <property type="match status" value="1"/>
</dbReference>
<feature type="region of interest" description="Disordered" evidence="1">
    <location>
        <begin position="499"/>
        <end position="554"/>
    </location>
</feature>
<evidence type="ECO:0000259" key="2">
    <source>
        <dbReference type="Pfam" id="PF00668"/>
    </source>
</evidence>
<dbReference type="Gene3D" id="3.30.559.30">
    <property type="entry name" value="Nonribosomal peptide synthetase, condensation domain"/>
    <property type="match status" value="1"/>
</dbReference>
<dbReference type="InterPro" id="IPR001242">
    <property type="entry name" value="Condensation_dom"/>
</dbReference>
<proteinExistence type="predicted"/>
<dbReference type="GO" id="GO:0003824">
    <property type="term" value="F:catalytic activity"/>
    <property type="evidence" value="ECO:0007669"/>
    <property type="project" value="InterPro"/>
</dbReference>
<dbReference type="Proteomes" id="UP000249619">
    <property type="component" value="Unassembled WGS sequence"/>
</dbReference>
<name>A0A364MTZ1_STELY</name>
<evidence type="ECO:0000313" key="3">
    <source>
        <dbReference type="EMBL" id="RAR03531.1"/>
    </source>
</evidence>
<dbReference type="AlphaFoldDB" id="A0A364MTZ1"/>
<accession>A0A364MTZ1</accession>
<dbReference type="InterPro" id="IPR012337">
    <property type="entry name" value="RNaseH-like_sf"/>
</dbReference>
<reference evidence="4" key="1">
    <citation type="submission" date="2018-05" db="EMBL/GenBank/DDBJ databases">
        <title>Draft genome sequence of Stemphylium lycopersici strain CIDEFI 213.</title>
        <authorList>
            <person name="Medina R."/>
            <person name="Franco M.E.E."/>
            <person name="Lucentini C.G."/>
            <person name="Saparrat M.C.N."/>
            <person name="Balatti P.A."/>
        </authorList>
    </citation>
    <scope>NUCLEOTIDE SEQUENCE [LARGE SCALE GENOMIC DNA]</scope>
    <source>
        <strain evidence="4">CIDEFI 213</strain>
    </source>
</reference>
<dbReference type="Pfam" id="PF00668">
    <property type="entry name" value="Condensation"/>
    <property type="match status" value="1"/>
</dbReference>
<feature type="compositionally biased region" description="Low complexity" evidence="1">
    <location>
        <begin position="533"/>
        <end position="545"/>
    </location>
</feature>
<dbReference type="PANTHER" id="PTHR45527">
    <property type="entry name" value="NONRIBOSOMAL PEPTIDE SYNTHETASE"/>
    <property type="match status" value="1"/>
</dbReference>
<dbReference type="Gene3D" id="3.30.559.10">
    <property type="entry name" value="Chloramphenicol acetyltransferase-like domain"/>
    <property type="match status" value="1"/>
</dbReference>
<dbReference type="GO" id="GO:0005737">
    <property type="term" value="C:cytoplasm"/>
    <property type="evidence" value="ECO:0007669"/>
    <property type="project" value="TreeGrafter"/>
</dbReference>
<dbReference type="GO" id="GO:0031177">
    <property type="term" value="F:phosphopantetheine binding"/>
    <property type="evidence" value="ECO:0007669"/>
    <property type="project" value="TreeGrafter"/>
</dbReference>
<evidence type="ECO:0000256" key="1">
    <source>
        <dbReference type="SAM" id="MobiDB-lite"/>
    </source>
</evidence>
<dbReference type="PANTHER" id="PTHR45527:SF1">
    <property type="entry name" value="FATTY ACID SYNTHASE"/>
    <property type="match status" value="1"/>
</dbReference>
<dbReference type="EMBL" id="QGDH01000176">
    <property type="protein sequence ID" value="RAR03531.1"/>
    <property type="molecule type" value="Genomic_DNA"/>
</dbReference>
<organism evidence="3 4">
    <name type="scientific">Stemphylium lycopersici</name>
    <name type="common">Tomato gray leaf spot disease fungus</name>
    <name type="synonym">Thyrospora lycopersici</name>
    <dbReference type="NCBI Taxonomy" id="183478"/>
    <lineage>
        <taxon>Eukaryota</taxon>
        <taxon>Fungi</taxon>
        <taxon>Dikarya</taxon>
        <taxon>Ascomycota</taxon>
        <taxon>Pezizomycotina</taxon>
        <taxon>Dothideomycetes</taxon>
        <taxon>Pleosporomycetidae</taxon>
        <taxon>Pleosporales</taxon>
        <taxon>Pleosporineae</taxon>
        <taxon>Pleosporaceae</taxon>
        <taxon>Stemphylium</taxon>
    </lineage>
</organism>
<sequence length="937" mass="104320">MLQELPPLSSVGASELQSLTEHYWETAFSKTSLESSAPAVDSKKYAKDLTEFANDCGLSLSVADIFKYPVLSDLARVVACRAAASHEPDPFTLVDIKNLDLTSKVRFSFEKCQDVLPVTDTQASCIDAALMDSPEGCYYLHTEIPSEVGLDSLVRGCEELWSQLDILRTAFIKNNGQYLQVISKGISAPIHIQEAVEDPMEQSKPIFDERIKQPLELGAHYCEFQILHSGNTTKSTQLGIRVTHAHFDGVSHVLMQNCLSSLLNGAPLPSVSSMARYMQFVQSKEDDALAYWHSLLQGSKPLPLFEHPKEEKNRIIMSSQTVPAPKKMAEFTQANLFTAACTTALGNIYQTDDIVLSLVVSGQMMLPPGLNNVTGPCLNITPMRISVDEPTNLEHTVATVHQQRVDSMQYEGSTISNIFQKCTDWQEHLRKLTYTVMFDLAEHSDMDIGSGVPQSNAERDKGVQLSLYGPQGPFEKEEGVLLLAMPAKEGWQILPSSQRSLSPRQALPVPSQATTFESELLESQPEAEIVAPTEGSQAGTAATTEAGGGDGDQAGRQLSLRQAFEAGVEVSQHAANAIVIQDLPINLPQLTSAHTGEAIAETVIKTLKVYGITCNNLGYFVLDNAANNDTVIDAVARAYHFNAAHRRLRCGPHTLNLIGQAIIFGANKEAYDNVAEQLDTEKVYMQEWRKEGPLGVLVDVINYIKTPQQYERFREFQYAANAKLPARERLKVLKPVKPVVTRWNSYYAAFQRATQLQAAYNSYAEYHINRITLDDRRAAQNNTKLSDAPSWMRSTGLTAADWAVITEYQDCLQPLKLATERLEGRGKAGKFGAIYEVIPVFEYVLSALEARTRPYEQVDFNYTDAPEDHLHVNLRAAWSKANDYYNKLDNSPAYYAAVCLHPYYKYYCENSWADKPEWLTAANAGFQRLWQPYKPQH</sequence>
<keyword evidence="4" id="KW-1185">Reference proteome</keyword>